<evidence type="ECO:0000313" key="4">
    <source>
        <dbReference type="Proteomes" id="UP000826462"/>
    </source>
</evidence>
<evidence type="ECO:0000256" key="1">
    <source>
        <dbReference type="SAM" id="MobiDB-lite"/>
    </source>
</evidence>
<dbReference type="InterPro" id="IPR052897">
    <property type="entry name" value="Sec-Metab_Biosynth_Hydrolase"/>
</dbReference>
<keyword evidence="4" id="KW-1185">Reference proteome</keyword>
<reference evidence="3 4" key="1">
    <citation type="submission" date="2021-07" db="EMBL/GenBank/DDBJ databases">
        <title>Paraburkholderia edwinii protects Aspergillus sp. from phenazines by acting as a toxin sponge.</title>
        <authorList>
            <person name="Dahlstrom K.M."/>
            <person name="Newman D.K."/>
        </authorList>
    </citation>
    <scope>NUCLEOTIDE SEQUENCE [LARGE SCALE GENOMIC DNA]</scope>
    <source>
        <strain evidence="3 4">Pe01</strain>
    </source>
</reference>
<organism evidence="3 4">
    <name type="scientific">Paraburkholderia edwinii</name>
    <dbReference type="NCBI Taxonomy" id="2861782"/>
    <lineage>
        <taxon>Bacteria</taxon>
        <taxon>Pseudomonadati</taxon>
        <taxon>Pseudomonadota</taxon>
        <taxon>Betaproteobacteria</taxon>
        <taxon>Burkholderiales</taxon>
        <taxon>Burkholderiaceae</taxon>
        <taxon>Paraburkholderia</taxon>
    </lineage>
</organism>
<gene>
    <name evidence="3" type="ORF">KZJ38_24520</name>
</gene>
<protein>
    <submittedName>
        <fullName evidence="3">Alpha/beta hydrolase</fullName>
    </submittedName>
</protein>
<dbReference type="Gene3D" id="3.40.50.1820">
    <property type="entry name" value="alpha/beta hydrolase"/>
    <property type="match status" value="1"/>
</dbReference>
<dbReference type="Proteomes" id="UP000826462">
    <property type="component" value="Chromosome 2"/>
</dbReference>
<evidence type="ECO:0000259" key="2">
    <source>
        <dbReference type="Pfam" id="PF12697"/>
    </source>
</evidence>
<dbReference type="RefSeq" id="WP_219802293.1">
    <property type="nucleotide sequence ID" value="NZ_CP080096.1"/>
</dbReference>
<accession>A0ABX8UW18</accession>
<sequence length="236" mass="26200">MSDIKCHTFVLVPGGWCGSWAWRDAIAALRKRGHDATSPTLTGLGERSHTGSDKADLDTHIEDVIAHLEMEDLRDVTLVGWSYSGMVVTGALGRALTRIKSAIYLDAFVPEHGKAFIDYMNDKTRQFMERFSAHNLPVPPLPLEHFKLTEPSVVEFVKPRLRNQPWRTLFDPVAVSPDAAGIPKAYVRCTLHQQAALDEALERMQNAGARIATINADHFAPLTATELTVDTLIRFA</sequence>
<name>A0ABX8UW18_9BURK</name>
<evidence type="ECO:0000313" key="3">
    <source>
        <dbReference type="EMBL" id="QYD72856.1"/>
    </source>
</evidence>
<keyword evidence="3" id="KW-0378">Hydrolase</keyword>
<proteinExistence type="predicted"/>
<dbReference type="SUPFAM" id="SSF53474">
    <property type="entry name" value="alpha/beta-Hydrolases"/>
    <property type="match status" value="1"/>
</dbReference>
<dbReference type="InterPro" id="IPR000073">
    <property type="entry name" value="AB_hydrolase_1"/>
</dbReference>
<dbReference type="GO" id="GO:0016787">
    <property type="term" value="F:hydrolase activity"/>
    <property type="evidence" value="ECO:0007669"/>
    <property type="project" value="UniProtKB-KW"/>
</dbReference>
<dbReference type="Pfam" id="PF12697">
    <property type="entry name" value="Abhydrolase_6"/>
    <property type="match status" value="1"/>
</dbReference>
<feature type="domain" description="AB hydrolase-1" evidence="2">
    <location>
        <begin position="9"/>
        <end position="227"/>
    </location>
</feature>
<dbReference type="PANTHER" id="PTHR37017">
    <property type="entry name" value="AB HYDROLASE-1 DOMAIN-CONTAINING PROTEIN-RELATED"/>
    <property type="match status" value="1"/>
</dbReference>
<dbReference type="InterPro" id="IPR029058">
    <property type="entry name" value="AB_hydrolase_fold"/>
</dbReference>
<dbReference type="EMBL" id="CP080096">
    <property type="protein sequence ID" value="QYD72856.1"/>
    <property type="molecule type" value="Genomic_DNA"/>
</dbReference>
<dbReference type="PANTHER" id="PTHR37017:SF11">
    <property type="entry name" value="ESTERASE_LIPASE_THIOESTERASE DOMAIN-CONTAINING PROTEIN"/>
    <property type="match status" value="1"/>
</dbReference>
<feature type="region of interest" description="Disordered" evidence="1">
    <location>
        <begin position="35"/>
        <end position="54"/>
    </location>
</feature>